<dbReference type="Pfam" id="PF01409">
    <property type="entry name" value="tRNA-synt_2d"/>
    <property type="match status" value="1"/>
</dbReference>
<evidence type="ECO:0000256" key="3">
    <source>
        <dbReference type="ARBA" id="ARBA00011209"/>
    </source>
</evidence>
<dbReference type="EC" id="6.1.1.20" evidence="13"/>
<dbReference type="PANTHER" id="PTHR11538:SF41">
    <property type="entry name" value="PHENYLALANINE--TRNA LIGASE, MITOCHONDRIAL"/>
    <property type="match status" value="1"/>
</dbReference>
<keyword evidence="4 13" id="KW-0963">Cytoplasm</keyword>
<comment type="caution">
    <text evidence="15">The sequence shown here is derived from an EMBL/GenBank/DDBJ whole genome shotgun (WGS) entry which is preliminary data.</text>
</comment>
<keyword evidence="7 13" id="KW-0547">Nucleotide-binding</keyword>
<dbReference type="OrthoDB" id="9800719at2"/>
<keyword evidence="9 13" id="KW-0460">Magnesium</keyword>
<evidence type="ECO:0000256" key="6">
    <source>
        <dbReference type="ARBA" id="ARBA00022723"/>
    </source>
</evidence>
<evidence type="ECO:0000256" key="10">
    <source>
        <dbReference type="ARBA" id="ARBA00022917"/>
    </source>
</evidence>
<dbReference type="PANTHER" id="PTHR11538">
    <property type="entry name" value="PHENYLALANYL-TRNA SYNTHETASE"/>
    <property type="match status" value="1"/>
</dbReference>
<dbReference type="EMBL" id="QMIE01000006">
    <property type="protein sequence ID" value="TVM17727.1"/>
    <property type="molecule type" value="Genomic_DNA"/>
</dbReference>
<evidence type="ECO:0000259" key="14">
    <source>
        <dbReference type="PROSITE" id="PS50862"/>
    </source>
</evidence>
<keyword evidence="16" id="KW-1185">Reference proteome</keyword>
<dbReference type="InterPro" id="IPR022911">
    <property type="entry name" value="Phe_tRNA_ligase_alpha1_bac"/>
</dbReference>
<gene>
    <name evidence="13" type="primary">pheS</name>
    <name evidence="15" type="ORF">DPQ33_08115</name>
</gene>
<comment type="catalytic activity">
    <reaction evidence="12 13">
        <text>tRNA(Phe) + L-phenylalanine + ATP = L-phenylalanyl-tRNA(Phe) + AMP + diphosphate + H(+)</text>
        <dbReference type="Rhea" id="RHEA:19413"/>
        <dbReference type="Rhea" id="RHEA-COMP:9668"/>
        <dbReference type="Rhea" id="RHEA-COMP:9699"/>
        <dbReference type="ChEBI" id="CHEBI:15378"/>
        <dbReference type="ChEBI" id="CHEBI:30616"/>
        <dbReference type="ChEBI" id="CHEBI:33019"/>
        <dbReference type="ChEBI" id="CHEBI:58095"/>
        <dbReference type="ChEBI" id="CHEBI:78442"/>
        <dbReference type="ChEBI" id="CHEBI:78531"/>
        <dbReference type="ChEBI" id="CHEBI:456215"/>
        <dbReference type="EC" id="6.1.1.20"/>
    </reaction>
</comment>
<evidence type="ECO:0000256" key="9">
    <source>
        <dbReference type="ARBA" id="ARBA00022842"/>
    </source>
</evidence>
<dbReference type="NCBIfam" id="TIGR00468">
    <property type="entry name" value="pheS"/>
    <property type="match status" value="1"/>
</dbReference>
<dbReference type="Proteomes" id="UP000448292">
    <property type="component" value="Unassembled WGS sequence"/>
</dbReference>
<evidence type="ECO:0000256" key="1">
    <source>
        <dbReference type="ARBA" id="ARBA00004496"/>
    </source>
</evidence>
<dbReference type="AlphaFoldDB" id="A0A7M3MFE4"/>
<feature type="binding site" evidence="13">
    <location>
        <position position="256"/>
    </location>
    <ligand>
        <name>Mg(2+)</name>
        <dbReference type="ChEBI" id="CHEBI:18420"/>
        <note>shared with beta subunit</note>
    </ligand>
</feature>
<dbReference type="GO" id="GO:0005737">
    <property type="term" value="C:cytoplasm"/>
    <property type="evidence" value="ECO:0007669"/>
    <property type="project" value="UniProtKB-SubCell"/>
</dbReference>
<dbReference type="InterPro" id="IPR045864">
    <property type="entry name" value="aa-tRNA-synth_II/BPL/LPL"/>
</dbReference>
<dbReference type="GO" id="GO:0000287">
    <property type="term" value="F:magnesium ion binding"/>
    <property type="evidence" value="ECO:0007669"/>
    <property type="project" value="UniProtKB-UniRule"/>
</dbReference>
<reference evidence="15 16" key="1">
    <citation type="submission" date="2018-06" db="EMBL/GenBank/DDBJ databases">
        <title>Complete genome of Desulfovibrio indonesiensis P37SLT.</title>
        <authorList>
            <person name="Crispim J.S."/>
            <person name="Vidigal P.M.P."/>
            <person name="Silva L.C.F."/>
            <person name="Laguardia C.N."/>
            <person name="Araujo L.C."/>
            <person name="Dias R.S."/>
            <person name="Sousa M.P."/>
            <person name="Paula S.O."/>
            <person name="Silva C."/>
        </authorList>
    </citation>
    <scope>NUCLEOTIDE SEQUENCE [LARGE SCALE GENOMIC DNA]</scope>
    <source>
        <strain evidence="15 16">P37SLT</strain>
    </source>
</reference>
<dbReference type="HAMAP" id="MF_00281">
    <property type="entry name" value="Phe_tRNA_synth_alpha1"/>
    <property type="match status" value="1"/>
</dbReference>
<organism evidence="15 16">
    <name type="scientific">Oceanidesulfovibrio indonesiensis</name>
    <dbReference type="NCBI Taxonomy" id="54767"/>
    <lineage>
        <taxon>Bacteria</taxon>
        <taxon>Pseudomonadati</taxon>
        <taxon>Thermodesulfobacteriota</taxon>
        <taxon>Desulfovibrionia</taxon>
        <taxon>Desulfovibrionales</taxon>
        <taxon>Desulfovibrionaceae</taxon>
        <taxon>Oceanidesulfovibrio</taxon>
    </lineage>
</organism>
<dbReference type="RefSeq" id="WP_144302841.1">
    <property type="nucleotide sequence ID" value="NZ_QMIE01000006.1"/>
</dbReference>
<sequence length="348" mass="38962">MSLSDLITELEALVPAMRDAMAHVEGEKELEAVRVEFLGRKGSLAAIMSRLPELDPDDRPEAGKAANTVKTALTELFEERLASLARSRAEAELQGFDPTLPGRDPACGTVHPITLVMEEVCAVFAELGFEIVTGPEVENDYYNFEALNMPADHPARDMQDTLYVRDNIVLRTHTSPIQARVMEKREPPVAIIAPGKVYRRDSDVTHTPMFHQIEGLLVDKGVSMADLRSTLTYFVRKVFASDAQLRFRPSFFPFTEPSAEVDISCVMCGGTGRVHNQTCRICKQTGWVEILGCGMVDPEVFKFAGYDSEKWTGWAFGMGLERIALLKYGVGDIRLNFENDLRYLRQFF</sequence>
<evidence type="ECO:0000256" key="11">
    <source>
        <dbReference type="ARBA" id="ARBA00023146"/>
    </source>
</evidence>
<dbReference type="Gene3D" id="3.30.930.10">
    <property type="entry name" value="Bira Bifunctional Protein, Domain 2"/>
    <property type="match status" value="1"/>
</dbReference>
<keyword evidence="5 13" id="KW-0436">Ligase</keyword>
<proteinExistence type="inferred from homology"/>
<dbReference type="GO" id="GO:0004826">
    <property type="term" value="F:phenylalanine-tRNA ligase activity"/>
    <property type="evidence" value="ECO:0007669"/>
    <property type="project" value="UniProtKB-UniRule"/>
</dbReference>
<dbReference type="Pfam" id="PF02912">
    <property type="entry name" value="Phe_tRNA-synt_N"/>
    <property type="match status" value="1"/>
</dbReference>
<evidence type="ECO:0000256" key="12">
    <source>
        <dbReference type="ARBA" id="ARBA00049255"/>
    </source>
</evidence>
<dbReference type="InterPro" id="IPR006195">
    <property type="entry name" value="aa-tRNA-synth_II"/>
</dbReference>
<dbReference type="GO" id="GO:0006432">
    <property type="term" value="P:phenylalanyl-tRNA aminoacylation"/>
    <property type="evidence" value="ECO:0007669"/>
    <property type="project" value="UniProtKB-UniRule"/>
</dbReference>
<keyword evidence="6 13" id="KW-0479">Metal-binding</keyword>
<dbReference type="SUPFAM" id="SSF46589">
    <property type="entry name" value="tRNA-binding arm"/>
    <property type="match status" value="1"/>
</dbReference>
<feature type="domain" description="Aminoacyl-transfer RNA synthetases class-II family profile" evidence="14">
    <location>
        <begin position="123"/>
        <end position="346"/>
    </location>
</feature>
<dbReference type="PROSITE" id="PS50862">
    <property type="entry name" value="AA_TRNA_LIGASE_II"/>
    <property type="match status" value="1"/>
</dbReference>
<name>A0A7M3MFE4_9BACT</name>
<comment type="subunit">
    <text evidence="3 13">Tetramer of two alpha and two beta subunits.</text>
</comment>
<accession>A0A7M3MFE4</accession>
<dbReference type="CDD" id="cd00496">
    <property type="entry name" value="PheRS_alpha_core"/>
    <property type="match status" value="1"/>
</dbReference>
<protein>
    <recommendedName>
        <fullName evidence="13">Phenylalanine--tRNA ligase alpha subunit</fullName>
        <ecNumber evidence="13">6.1.1.20</ecNumber>
    </recommendedName>
    <alternativeName>
        <fullName evidence="13">Phenylalanyl-tRNA synthetase alpha subunit</fullName>
        <shortName evidence="13">PheRS</shortName>
    </alternativeName>
</protein>
<dbReference type="SUPFAM" id="SSF55681">
    <property type="entry name" value="Class II aaRS and biotin synthetases"/>
    <property type="match status" value="1"/>
</dbReference>
<evidence type="ECO:0000256" key="4">
    <source>
        <dbReference type="ARBA" id="ARBA00022490"/>
    </source>
</evidence>
<dbReference type="GO" id="GO:0000049">
    <property type="term" value="F:tRNA binding"/>
    <property type="evidence" value="ECO:0007669"/>
    <property type="project" value="InterPro"/>
</dbReference>
<dbReference type="FunFam" id="3.30.930.10:FF:000003">
    <property type="entry name" value="Phenylalanine--tRNA ligase alpha subunit"/>
    <property type="match status" value="1"/>
</dbReference>
<evidence type="ECO:0000256" key="13">
    <source>
        <dbReference type="HAMAP-Rule" id="MF_00281"/>
    </source>
</evidence>
<comment type="similarity">
    <text evidence="2 13">Belongs to the class-II aminoacyl-tRNA synthetase family. Phe-tRNA synthetase alpha subunit type 1 subfamily.</text>
</comment>
<keyword evidence="10 13" id="KW-0648">Protein biosynthesis</keyword>
<keyword evidence="8 13" id="KW-0067">ATP-binding</keyword>
<evidence type="ECO:0000313" key="15">
    <source>
        <dbReference type="EMBL" id="TVM17727.1"/>
    </source>
</evidence>
<evidence type="ECO:0000256" key="2">
    <source>
        <dbReference type="ARBA" id="ARBA00010207"/>
    </source>
</evidence>
<evidence type="ECO:0000313" key="16">
    <source>
        <dbReference type="Proteomes" id="UP000448292"/>
    </source>
</evidence>
<comment type="subcellular location">
    <subcellularLocation>
        <location evidence="1 13">Cytoplasm</location>
    </subcellularLocation>
</comment>
<dbReference type="GO" id="GO:0005524">
    <property type="term" value="F:ATP binding"/>
    <property type="evidence" value="ECO:0007669"/>
    <property type="project" value="UniProtKB-UniRule"/>
</dbReference>
<dbReference type="InterPro" id="IPR002319">
    <property type="entry name" value="Phenylalanyl-tRNA_Synthase"/>
</dbReference>
<comment type="cofactor">
    <cofactor evidence="13">
        <name>Mg(2+)</name>
        <dbReference type="ChEBI" id="CHEBI:18420"/>
    </cofactor>
    <text evidence="13">Binds 2 magnesium ions per tetramer.</text>
</comment>
<dbReference type="InterPro" id="IPR004188">
    <property type="entry name" value="Phe-tRNA_ligase_II_N"/>
</dbReference>
<dbReference type="InterPro" id="IPR004529">
    <property type="entry name" value="Phe-tRNA-synth_IIc_asu"/>
</dbReference>
<dbReference type="InterPro" id="IPR010978">
    <property type="entry name" value="tRNA-bd_arm"/>
</dbReference>
<evidence type="ECO:0000256" key="5">
    <source>
        <dbReference type="ARBA" id="ARBA00022598"/>
    </source>
</evidence>
<evidence type="ECO:0000256" key="8">
    <source>
        <dbReference type="ARBA" id="ARBA00022840"/>
    </source>
</evidence>
<evidence type="ECO:0000256" key="7">
    <source>
        <dbReference type="ARBA" id="ARBA00022741"/>
    </source>
</evidence>
<keyword evidence="11 13" id="KW-0030">Aminoacyl-tRNA synthetase</keyword>